<dbReference type="Proteomes" id="UP001299068">
    <property type="component" value="Unassembled WGS sequence"/>
</dbReference>
<protein>
    <submittedName>
        <fullName evidence="2">Uncharacterized protein</fullName>
    </submittedName>
</protein>
<evidence type="ECO:0000313" key="2">
    <source>
        <dbReference type="EMBL" id="MBY0757279.1"/>
    </source>
</evidence>
<keyword evidence="1" id="KW-0732">Signal</keyword>
<evidence type="ECO:0000313" key="3">
    <source>
        <dbReference type="Proteomes" id="UP001299068"/>
    </source>
</evidence>
<accession>A0ABS7L2M4</accession>
<dbReference type="RefSeq" id="WP_221862392.1">
    <property type="nucleotide sequence ID" value="NZ_JAIKTU010000020.1"/>
</dbReference>
<proteinExistence type="predicted"/>
<sequence>MKKINKLLVVMLSVFMIINYIVPQAANANRNKLVSNDTSGIIEIPLRWTKNDMSRVNSTNYNDYNRYGISADYFENIFNNQNILNSPQNAKEVRKHYLGGWYYTNEPANTGATLRTKFMMENNNNYTIDYRNLERWFEGSNKGDTKPYNLPQVLNWNSVNGTAQKWNQSTTEDYTTQDWNLFRGIADLNGINTNDYEFYLAAPKSHAMFIGANDLISVLVDEMTTDINFATYRNSSTPNKKINFIDGNGANNLLEFKREYWGTRDHNTCVAQNLDKYNSIIDGWHVDLNDAIKDKSGNTILGDVTKIIQSNRYGNSKHAIDLLTSEWCNYGGVTKLSLYAVKKPKIQVKKIAYLKSSEVDKNILDKSDIKSIEGDEIILNTDNGNIPKVPSDKTLYFKFIVSNIGDTDIDNIKIADNNKTLDINSNYDSTNIKSGVIIKNSDGSSGNLDLLKPGNSITLEDESTLKYINKSTRLSDINNTFNNKVTATGTYFSNQLSISDSDTIKFKTELDPKVNISKSIVNVERNGKELDYEKKPFTLMAGDKVTFKVSIKNDTLNGDTPLSISGLKLQDNLNCYDLKRVTYSNGKWSFRTDRDNINSTIDSSNISIDPGKILNVYTDWIVPSGIIGKGVNYASIIYDGKEINGSRVDFNIKERTGVINIKKVVDNYNSLNNDEKKSVDNQIFTINLIGNDGSTQSIALKNGQIGQFQDIKYGVVYTVKESVPMNYKLESINGDEVKGYTFTMGSDIDNTNITIDNAYSDDGWFEFGQTIVNKLKTALNI</sequence>
<organism evidence="2 3">
    <name type="scientific">Clostridium sardiniense</name>
    <name type="common">Clostridium absonum</name>
    <dbReference type="NCBI Taxonomy" id="29369"/>
    <lineage>
        <taxon>Bacteria</taxon>
        <taxon>Bacillati</taxon>
        <taxon>Bacillota</taxon>
        <taxon>Clostridia</taxon>
        <taxon>Eubacteriales</taxon>
        <taxon>Clostridiaceae</taxon>
        <taxon>Clostridium</taxon>
    </lineage>
</organism>
<feature type="chain" id="PRO_5046661289" evidence="1">
    <location>
        <begin position="26"/>
        <end position="781"/>
    </location>
</feature>
<evidence type="ECO:0000256" key="1">
    <source>
        <dbReference type="SAM" id="SignalP"/>
    </source>
</evidence>
<keyword evidence="3" id="KW-1185">Reference proteome</keyword>
<gene>
    <name evidence="2" type="ORF">K5V21_17750</name>
</gene>
<dbReference type="EMBL" id="JAIKTU010000020">
    <property type="protein sequence ID" value="MBY0757279.1"/>
    <property type="molecule type" value="Genomic_DNA"/>
</dbReference>
<comment type="caution">
    <text evidence="2">The sequence shown here is derived from an EMBL/GenBank/DDBJ whole genome shotgun (WGS) entry which is preliminary data.</text>
</comment>
<name>A0ABS7L2M4_CLOSR</name>
<reference evidence="2 3" key="1">
    <citation type="journal article" date="2021" name="Cell Host Microbe">
        <title>in vivo commensal control of Clostridioides difficile virulence.</title>
        <authorList>
            <person name="Girinathan B.P."/>
            <person name="Dibenedetto N."/>
            <person name="Worley J.N."/>
            <person name="Peltier J."/>
            <person name="Arrieta-Ortiz M.L."/>
            <person name="Rupa Christinal Immanuel S."/>
            <person name="Lavin R."/>
            <person name="Delaney M.L."/>
            <person name="Cummins C."/>
            <person name="Hoffmann M."/>
            <person name="Luo Y."/>
            <person name="Gonzalez-Escalona N."/>
            <person name="Allard M."/>
            <person name="Onderdonk A.B."/>
            <person name="Gerber G.K."/>
            <person name="Sonenshein A.L."/>
            <person name="Baliga N."/>
            <person name="Dupuy B."/>
            <person name="Bry L."/>
        </authorList>
    </citation>
    <scope>NUCLEOTIDE SEQUENCE [LARGE SCALE GENOMIC DNA]</scope>
    <source>
        <strain evidence="2 3">DSM 599</strain>
    </source>
</reference>
<feature type="signal peptide" evidence="1">
    <location>
        <begin position="1"/>
        <end position="25"/>
    </location>
</feature>